<dbReference type="InterPro" id="IPR031359">
    <property type="entry name" value="NACHT_N"/>
</dbReference>
<keyword evidence="1" id="KW-0677">Repeat</keyword>
<dbReference type="Pfam" id="PF23397">
    <property type="entry name" value="DUF7104"/>
    <property type="match status" value="1"/>
</dbReference>
<feature type="domain" description="Nephrocystin 3-like N-terminal" evidence="3">
    <location>
        <begin position="192"/>
        <end position="375"/>
    </location>
</feature>
<evidence type="ECO:0000313" key="4">
    <source>
        <dbReference type="EMBL" id="KGQ04369.1"/>
    </source>
</evidence>
<dbReference type="PANTHER" id="PTHR10039:SF14">
    <property type="entry name" value="NACHT DOMAIN-CONTAINING PROTEIN"/>
    <property type="match status" value="1"/>
</dbReference>
<comment type="caution">
    <text evidence="4">The sequence shown here is derived from an EMBL/GenBank/DDBJ whole genome shotgun (WGS) entry which is preliminary data.</text>
</comment>
<dbReference type="PANTHER" id="PTHR10039">
    <property type="entry name" value="AMELOGENIN"/>
    <property type="match status" value="1"/>
</dbReference>
<evidence type="ECO:0000259" key="3">
    <source>
        <dbReference type="Pfam" id="PF24883"/>
    </source>
</evidence>
<dbReference type="EMBL" id="ANFO01001076">
    <property type="protein sequence ID" value="KGQ04369.1"/>
    <property type="molecule type" value="Genomic_DNA"/>
</dbReference>
<protein>
    <submittedName>
        <fullName evidence="4">Vegetative incompatibility protein HET-E-1</fullName>
    </submittedName>
</protein>
<dbReference type="Pfam" id="PF24883">
    <property type="entry name" value="NPHP3_N"/>
    <property type="match status" value="1"/>
</dbReference>
<evidence type="ECO:0000259" key="2">
    <source>
        <dbReference type="Pfam" id="PF17100"/>
    </source>
</evidence>
<dbReference type="Pfam" id="PF17100">
    <property type="entry name" value="NACHT_N"/>
    <property type="match status" value="1"/>
</dbReference>
<organism evidence="4 5">
    <name type="scientific">Beauveria bassiana D1-5</name>
    <dbReference type="NCBI Taxonomy" id="1245745"/>
    <lineage>
        <taxon>Eukaryota</taxon>
        <taxon>Fungi</taxon>
        <taxon>Dikarya</taxon>
        <taxon>Ascomycota</taxon>
        <taxon>Pezizomycotina</taxon>
        <taxon>Sordariomycetes</taxon>
        <taxon>Hypocreomycetidae</taxon>
        <taxon>Hypocreales</taxon>
        <taxon>Cordycipitaceae</taxon>
        <taxon>Beauveria</taxon>
    </lineage>
</organism>
<gene>
    <name evidence="4" type="ORF">BBAD15_g10393</name>
</gene>
<reference evidence="4 5" key="1">
    <citation type="submission" date="2012-10" db="EMBL/GenBank/DDBJ databases">
        <title>Genome sequencing and analysis of entomopathogenic fungi Beauveria bassiana D1-5.</title>
        <authorList>
            <person name="Li Q."/>
            <person name="Wang L."/>
            <person name="Zhang Z."/>
            <person name="Wang Q."/>
            <person name="Ren J."/>
            <person name="Wang M."/>
            <person name="Xu W."/>
            <person name="Wang J."/>
            <person name="Lu Y."/>
            <person name="Du Q."/>
            <person name="Sun Z."/>
        </authorList>
    </citation>
    <scope>NUCLEOTIDE SEQUENCE [LARGE SCALE GENOMIC DNA]</scope>
    <source>
        <strain evidence="4 5">D1-5</strain>
    </source>
</reference>
<evidence type="ECO:0000256" key="1">
    <source>
        <dbReference type="ARBA" id="ARBA00022737"/>
    </source>
</evidence>
<name>A0A0A2VU98_BEABA</name>
<dbReference type="STRING" id="1245745.A0A0A2VU98"/>
<evidence type="ECO:0000313" key="5">
    <source>
        <dbReference type="Proteomes" id="UP000030106"/>
    </source>
</evidence>
<dbReference type="Proteomes" id="UP000030106">
    <property type="component" value="Unassembled WGS sequence"/>
</dbReference>
<accession>A0A0A2VU98</accession>
<dbReference type="HOGENOM" id="CLU_000288_34_7_1"/>
<dbReference type="InterPro" id="IPR056884">
    <property type="entry name" value="NPHP3-like_N"/>
</dbReference>
<dbReference type="InterPro" id="IPR055530">
    <property type="entry name" value="DUF7104"/>
</dbReference>
<dbReference type="eggNOG" id="KOG0192">
    <property type="taxonomic scope" value="Eukaryota"/>
</dbReference>
<dbReference type="OrthoDB" id="163438at2759"/>
<dbReference type="InterPro" id="IPR027417">
    <property type="entry name" value="P-loop_NTPase"/>
</dbReference>
<sequence>MTGEVDIRYGGEERRYRDQFNKIVKLAIFADSLIKQALATQPHAALAWTGMSILLPLLSSALTKEAALVKGLAAVGHVQLYAICYLAKDRKRRVLQVTTGWTSWSDKADEVEKESDFCKNLLQPAHHTSLKSVNEAKLQRMDSLLKVNLDIAKVMKENRAEDMEIQICENLKRVAGKYETGKDGNLKHVESTCEWFFGNNDFCDWRDGTDSGLFWVSADPGCGKSVLSRALIDHGHLKSTVSTFDMTSSGATVQERDNIVCYFFFKEDVQGRTRLVNAFSAILHELFAQDTTNQLIQHAVAHHKLNAKFLSEEFILLWNILVACSSSYLGEGVLCVLDALDECEREDRNLLMEKLQCYYAASQGEQKLKFFITSRPYKTITRLFDRFSKRAKLLHLDGDDKHDEVSRDMDLVIDARLDDITEYFSQEDRLRVRERLRGQDSKTYLWLHLTFNIIQNSPSKYSRSWDVDELLSSIPPEVSQAYEKILDRSDDEEKTLILLQLVLVAETPLTLAEANYALTLAGASTKPRKHDDLTARCYGADFRSTVKSLCGLIITIHDGCLHFIHLTAREFLMSDKPETGSKWKGRFALRPGLHEEMSRCCISYLLLDDWIDIAAGTVAFQKQDQEKRFPLLNYASRNWSHHFGRLSENPYDPIPRMFDVQDSVELAAKTGEIELFRAVVGSGIDWSTEQGLKQAVADMAKKDTERRRNRVIKRHIHLEMFVLAINSSHPLTQSVVDTLMECIEDAASCYALLDKVVHRKPGGIIVRPQLLQSALSSIRSNGDCDLALFSQLLQNKDGFGASVTEQILCSLAESHSAEALALFLDHYTGPNITAELLMRAFADEQPRTPTSKVQHLLKHGGQNVQVDERLLWAAACARGSEPLASLLENQRVKTQMTPRVMQAAIRRRDASALAKLELVLKHLGSRGAGNQEFFASVVANGSRVFVERFLEYVDCALVPSENVLCCAAANDSAVLSFLRERFGKKITITSKVLMAAARSIKKRERERWSDTTLALLLDKRNDEVVLTLELLRATALHMEPTGCLEMFSKWKHEELRRQAPLALLRAINKMFRKSGLQLLADSELITAGLITEEVLTAMVKRTSVGIDMLTYILTKYEDEVKIPQTLLEKLVGYDGSHEVDVLEYLIKQRPDDFRVTRAAMSAAARNGRGDFLGYLCTHSHEDDVGGLEP</sequence>
<dbReference type="eggNOG" id="KOG0195">
    <property type="taxonomic scope" value="Eukaryota"/>
</dbReference>
<dbReference type="AlphaFoldDB" id="A0A0A2VU98"/>
<feature type="domain" description="NWD NACHT-NTPase N-terminal" evidence="2">
    <location>
        <begin position="12"/>
        <end position="75"/>
    </location>
</feature>
<proteinExistence type="predicted"/>
<dbReference type="Gene3D" id="3.40.50.300">
    <property type="entry name" value="P-loop containing nucleotide triphosphate hydrolases"/>
    <property type="match status" value="1"/>
</dbReference>